<dbReference type="GO" id="GO:0003700">
    <property type="term" value="F:DNA-binding transcription factor activity"/>
    <property type="evidence" value="ECO:0007669"/>
    <property type="project" value="InterPro"/>
</dbReference>
<dbReference type="AlphaFoldDB" id="A0A2W5V254"/>
<evidence type="ECO:0000256" key="1">
    <source>
        <dbReference type="SAM" id="MobiDB-lite"/>
    </source>
</evidence>
<dbReference type="Pfam" id="PF04542">
    <property type="entry name" value="Sigma70_r2"/>
    <property type="match status" value="1"/>
</dbReference>
<dbReference type="GO" id="GO:0006352">
    <property type="term" value="P:DNA-templated transcription initiation"/>
    <property type="evidence" value="ECO:0007669"/>
    <property type="project" value="InterPro"/>
</dbReference>
<dbReference type="InterPro" id="IPR013325">
    <property type="entry name" value="RNA_pol_sigma_r2"/>
</dbReference>
<accession>A0A2W5V254</accession>
<dbReference type="EMBL" id="QFQP01000019">
    <property type="protein sequence ID" value="PZR09784.1"/>
    <property type="molecule type" value="Genomic_DNA"/>
</dbReference>
<feature type="region of interest" description="Disordered" evidence="1">
    <location>
        <begin position="138"/>
        <end position="179"/>
    </location>
</feature>
<gene>
    <name evidence="3" type="ORF">DI536_20800</name>
</gene>
<dbReference type="SUPFAM" id="SSF88946">
    <property type="entry name" value="Sigma2 domain of RNA polymerase sigma factors"/>
    <property type="match status" value="1"/>
</dbReference>
<proteinExistence type="predicted"/>
<comment type="caution">
    <text evidence="3">The sequence shown here is derived from an EMBL/GenBank/DDBJ whole genome shotgun (WGS) entry which is preliminary data.</text>
</comment>
<evidence type="ECO:0000259" key="2">
    <source>
        <dbReference type="Pfam" id="PF04542"/>
    </source>
</evidence>
<sequence>MKPDVLQRAQSGDRGAQRQVLAEVGPRLAALVRRLGLATEADDQLQMLFMHVLEVLPKFRVGGPAQLTTWLHTVATRWLLMQRRKQGASTISLDEDEDGLPTVAPEGPRAVEARSLEAALDRALEASRCTATRIRLASARRPQSRSGLGPRGCAGGDREIATASRAGGSDGRPGTAPGAWRCAVTREELLELSRVVSGELPPAEAAEVRARASASPRLNEALRRLERLAEVTAEPAPEDVDAATRALRALEPQTPVVPRVLGGTAVLVGVVVGLWGAFAERVQSTVEHVQRDVSIDDSGVRPPPGVRQVVNTGRLEILGVELESDGDFWWAELPGVEPRAEASHVTRDNPSLENLPMKTFATPRQTLLAVWIASGTVAASPPDSPGDASTVLRVTVDEKVPLSIEPGDTVAFEPPRNGRAWTLGNRSAIFSATQEGPAAVVISHPDGGLERVAIEATANVTTGEHRYSMFLETPRTLPLHDVVRWDIGDGTIVRVDRDGINFVLTGLRLGETSLHAWDSLGRSGVWHLTVLDRERTPIRVAVGMSRMLSIPDMARVDARGAAATARLLGSDQVLVTGISAGSTTLEISLHDGGTRMRSVVVEGLEGGGHWHRIPFPDEGTSTELTVGETLVIPMAGVKRVSQSGDSVAFEVKDQSLRIRAERRGDTKFFVETHGSTSTRTFTIEAR</sequence>
<dbReference type="Gene3D" id="1.10.1740.10">
    <property type="match status" value="1"/>
</dbReference>
<reference evidence="3 4" key="1">
    <citation type="submission" date="2017-08" db="EMBL/GenBank/DDBJ databases">
        <title>Infants hospitalized years apart are colonized by the same room-sourced microbial strains.</title>
        <authorList>
            <person name="Brooks B."/>
            <person name="Olm M.R."/>
            <person name="Firek B.A."/>
            <person name="Baker R."/>
            <person name="Thomas B.C."/>
            <person name="Morowitz M.J."/>
            <person name="Banfield J.F."/>
        </authorList>
    </citation>
    <scope>NUCLEOTIDE SEQUENCE [LARGE SCALE GENOMIC DNA]</scope>
    <source>
        <strain evidence="3">S2_003_000_R2_14</strain>
    </source>
</reference>
<protein>
    <recommendedName>
        <fullName evidence="2">RNA polymerase sigma-70 region 2 domain-containing protein</fullName>
    </recommendedName>
</protein>
<evidence type="ECO:0000313" key="3">
    <source>
        <dbReference type="EMBL" id="PZR09784.1"/>
    </source>
</evidence>
<evidence type="ECO:0000313" key="4">
    <source>
        <dbReference type="Proteomes" id="UP000249061"/>
    </source>
</evidence>
<dbReference type="Proteomes" id="UP000249061">
    <property type="component" value="Unassembled WGS sequence"/>
</dbReference>
<dbReference type="InterPro" id="IPR007627">
    <property type="entry name" value="RNA_pol_sigma70_r2"/>
</dbReference>
<organism evidence="3 4">
    <name type="scientific">Archangium gephyra</name>
    <dbReference type="NCBI Taxonomy" id="48"/>
    <lineage>
        <taxon>Bacteria</taxon>
        <taxon>Pseudomonadati</taxon>
        <taxon>Myxococcota</taxon>
        <taxon>Myxococcia</taxon>
        <taxon>Myxococcales</taxon>
        <taxon>Cystobacterineae</taxon>
        <taxon>Archangiaceae</taxon>
        <taxon>Archangium</taxon>
    </lineage>
</organism>
<feature type="domain" description="RNA polymerase sigma-70 region 2" evidence="2">
    <location>
        <begin position="25"/>
        <end position="87"/>
    </location>
</feature>
<name>A0A2W5V254_9BACT</name>